<evidence type="ECO:0000256" key="2">
    <source>
        <dbReference type="ARBA" id="ARBA00022490"/>
    </source>
</evidence>
<sequence length="166" mass="18602">MAGTFRGEGHHKVDGKGRVSIPALFRRVLEAGDPDWTEGLNPHIVIVYGSEKRKHLECYSSEAISEVDEKIRKLPRGSKKRKALQRLYHAQAHNTSVDETGRLVLPAKLREKIGLEGEAYFVGNGDTFEIWHPDTYETEMYSDLEADDGFDPDADPSVYLDGAEGE</sequence>
<dbReference type="PANTHER" id="PTHR34701:SF1">
    <property type="entry name" value="TRANSCRIPTIONAL REGULATOR MRAZ"/>
    <property type="match status" value="1"/>
</dbReference>
<dbReference type="SUPFAM" id="SSF89447">
    <property type="entry name" value="AbrB/MazE/MraZ-like"/>
    <property type="match status" value="1"/>
</dbReference>
<dbReference type="InterPro" id="IPR020603">
    <property type="entry name" value="MraZ_dom"/>
</dbReference>
<dbReference type="InterPro" id="IPR037914">
    <property type="entry name" value="SpoVT-AbrB_sf"/>
</dbReference>
<evidence type="ECO:0000256" key="8">
    <source>
        <dbReference type="SAM" id="MobiDB-lite"/>
    </source>
</evidence>
<evidence type="ECO:0000313" key="11">
    <source>
        <dbReference type="Proteomes" id="UP001589683"/>
    </source>
</evidence>
<dbReference type="InterPro" id="IPR003444">
    <property type="entry name" value="MraZ"/>
</dbReference>
<evidence type="ECO:0000256" key="7">
    <source>
        <dbReference type="HAMAP-Rule" id="MF_01008"/>
    </source>
</evidence>
<feature type="domain" description="SpoVT-AbrB" evidence="9">
    <location>
        <begin position="8"/>
        <end position="51"/>
    </location>
</feature>
<keyword evidence="5 7" id="KW-0238">DNA-binding</keyword>
<accession>A0ABV5JA35</accession>
<keyword evidence="2 7" id="KW-0963">Cytoplasm</keyword>
<keyword evidence="6 7" id="KW-0804">Transcription</keyword>
<dbReference type="EMBL" id="JBHMEA010000006">
    <property type="protein sequence ID" value="MFB9230309.1"/>
    <property type="molecule type" value="Genomic_DNA"/>
</dbReference>
<keyword evidence="4 7" id="KW-0805">Transcription regulation</keyword>
<dbReference type="CDD" id="cd16321">
    <property type="entry name" value="MraZ_C"/>
    <property type="match status" value="1"/>
</dbReference>
<gene>
    <name evidence="7 10" type="primary">mraZ</name>
    <name evidence="10" type="ORF">ACFFUT_00735</name>
</gene>
<feature type="region of interest" description="Disordered" evidence="8">
    <location>
        <begin position="145"/>
        <end position="166"/>
    </location>
</feature>
<evidence type="ECO:0000256" key="6">
    <source>
        <dbReference type="ARBA" id="ARBA00023163"/>
    </source>
</evidence>
<evidence type="ECO:0000259" key="9">
    <source>
        <dbReference type="PROSITE" id="PS51740"/>
    </source>
</evidence>
<dbReference type="NCBIfam" id="NF001476">
    <property type="entry name" value="PRK00326.2-2"/>
    <property type="match status" value="1"/>
</dbReference>
<evidence type="ECO:0000256" key="1">
    <source>
        <dbReference type="ARBA" id="ARBA00013860"/>
    </source>
</evidence>
<evidence type="ECO:0000256" key="5">
    <source>
        <dbReference type="ARBA" id="ARBA00023125"/>
    </source>
</evidence>
<dbReference type="Pfam" id="PF02381">
    <property type="entry name" value="MraZ"/>
    <property type="match status" value="1"/>
</dbReference>
<comment type="subcellular location">
    <subcellularLocation>
        <location evidence="7">Cytoplasm</location>
        <location evidence="7">Nucleoid</location>
    </subcellularLocation>
</comment>
<dbReference type="RefSeq" id="WP_213888576.1">
    <property type="nucleotide sequence ID" value="NZ_JAGFNU010000004.1"/>
</dbReference>
<dbReference type="InterPro" id="IPR035642">
    <property type="entry name" value="MraZ_N"/>
</dbReference>
<feature type="domain" description="SpoVT-AbrB" evidence="9">
    <location>
        <begin position="92"/>
        <end position="135"/>
    </location>
</feature>
<reference evidence="10 11" key="1">
    <citation type="submission" date="2024-09" db="EMBL/GenBank/DDBJ databases">
        <authorList>
            <person name="Sun Q."/>
            <person name="Mori K."/>
        </authorList>
    </citation>
    <scope>NUCLEOTIDE SEQUENCE [LARGE SCALE GENOMIC DNA]</scope>
    <source>
        <strain evidence="10 11">CECT 8726</strain>
    </source>
</reference>
<evidence type="ECO:0000256" key="4">
    <source>
        <dbReference type="ARBA" id="ARBA00023015"/>
    </source>
</evidence>
<keyword evidence="11" id="KW-1185">Reference proteome</keyword>
<dbReference type="PANTHER" id="PTHR34701">
    <property type="entry name" value="TRANSCRIPTIONAL REGULATOR MRAZ"/>
    <property type="match status" value="1"/>
</dbReference>
<evidence type="ECO:0000256" key="3">
    <source>
        <dbReference type="ARBA" id="ARBA00022737"/>
    </source>
</evidence>
<dbReference type="InterPro" id="IPR035644">
    <property type="entry name" value="MraZ_C"/>
</dbReference>
<comment type="subunit">
    <text evidence="7">Forms oligomers.</text>
</comment>
<dbReference type="PROSITE" id="PS51740">
    <property type="entry name" value="SPOVT_ABRB"/>
    <property type="match status" value="2"/>
</dbReference>
<dbReference type="InterPro" id="IPR007159">
    <property type="entry name" value="SpoVT-AbrB_dom"/>
</dbReference>
<dbReference type="Gene3D" id="3.40.1550.20">
    <property type="entry name" value="Transcriptional regulator MraZ domain"/>
    <property type="match status" value="1"/>
</dbReference>
<proteinExistence type="inferred from homology"/>
<keyword evidence="3" id="KW-0677">Repeat</keyword>
<dbReference type="HAMAP" id="MF_01008">
    <property type="entry name" value="MraZ"/>
    <property type="match status" value="1"/>
</dbReference>
<dbReference type="InterPro" id="IPR038619">
    <property type="entry name" value="MraZ_sf"/>
</dbReference>
<name>A0ABV5JA35_9RHOB</name>
<feature type="compositionally biased region" description="Acidic residues" evidence="8">
    <location>
        <begin position="145"/>
        <end position="154"/>
    </location>
</feature>
<organism evidence="10 11">
    <name type="scientific">Pseudohalocynthiibacter aestuariivivens</name>
    <dbReference type="NCBI Taxonomy" id="1591409"/>
    <lineage>
        <taxon>Bacteria</taxon>
        <taxon>Pseudomonadati</taxon>
        <taxon>Pseudomonadota</taxon>
        <taxon>Alphaproteobacteria</taxon>
        <taxon>Rhodobacterales</taxon>
        <taxon>Paracoccaceae</taxon>
        <taxon>Pseudohalocynthiibacter</taxon>
    </lineage>
</organism>
<comment type="caution">
    <text evidence="10">The sequence shown here is derived from an EMBL/GenBank/DDBJ whole genome shotgun (WGS) entry which is preliminary data.</text>
</comment>
<evidence type="ECO:0000313" key="10">
    <source>
        <dbReference type="EMBL" id="MFB9230309.1"/>
    </source>
</evidence>
<protein>
    <recommendedName>
        <fullName evidence="1 7">Transcriptional regulator MraZ</fullName>
    </recommendedName>
</protein>
<comment type="similarity">
    <text evidence="7">Belongs to the MraZ family.</text>
</comment>
<dbReference type="Proteomes" id="UP001589683">
    <property type="component" value="Unassembled WGS sequence"/>
</dbReference>
<dbReference type="CDD" id="cd16320">
    <property type="entry name" value="MraZ_N"/>
    <property type="match status" value="1"/>
</dbReference>